<sequence length="373" mass="42715">RISFKKNIRSERRRRRRFFLSFSFFISTTGKKRALPSPQMEKEEEEEGSHHRICDYCESSVALVYCKADSAKLCLACDNQVHVTNQLFSKHFRSLLCDSCDDSPSSVFCDTESSVLCQNCDWQHHTSSSSLHSRRPLEGFSGCPSVTELLALVGLDDLSDKALFLPHPRGGSEQTPPQIVSLNDLVASDGSSHNYRAMDVPPLPKNRHATCGRHKEEMIRQLRELSRSEPSCLKYETLDAELDTTGFLFLEPGNDDYLFSSTFESQVGGLKWFEDQQEDYYPYSDDNNVNQRGCSTQQQQQQESSPVMVPVSTSTTTTRLTHEINSLERNSALSRYKAKKKSRRYEKHIRYESRKVRAESRTRIRGRFAKSHP</sequence>
<dbReference type="InterPro" id="IPR010402">
    <property type="entry name" value="CCT_domain"/>
</dbReference>
<reference evidence="13" key="2">
    <citation type="submission" date="2015-03" db="UniProtKB">
        <authorList>
            <consortium name="EnsemblPlants"/>
        </authorList>
    </citation>
    <scope>IDENTIFICATION</scope>
</reference>
<dbReference type="GO" id="GO:0009637">
    <property type="term" value="P:response to blue light"/>
    <property type="evidence" value="ECO:0007669"/>
    <property type="project" value="EnsemblPlants"/>
</dbReference>
<keyword evidence="6" id="KW-0862">Zinc</keyword>
<dbReference type="OMA" id="TPCHGFQ"/>
<evidence type="ECO:0000313" key="13">
    <source>
        <dbReference type="EnsemblPlants" id="Bo4g002240.1"/>
    </source>
</evidence>
<dbReference type="GO" id="GO:0005634">
    <property type="term" value="C:nucleus"/>
    <property type="evidence" value="ECO:0007669"/>
    <property type="project" value="UniProtKB-SubCell"/>
</dbReference>
<dbReference type="GO" id="GO:0007623">
    <property type="term" value="P:circadian rhythm"/>
    <property type="evidence" value="ECO:0007669"/>
    <property type="project" value="EnsemblPlants"/>
</dbReference>
<evidence type="ECO:0000259" key="11">
    <source>
        <dbReference type="PROSITE" id="PS50119"/>
    </source>
</evidence>
<evidence type="ECO:0000256" key="4">
    <source>
        <dbReference type="ARBA" id="ARBA00022737"/>
    </source>
</evidence>
<feature type="compositionally biased region" description="Polar residues" evidence="10">
    <location>
        <begin position="285"/>
        <end position="296"/>
    </location>
</feature>
<evidence type="ECO:0000256" key="1">
    <source>
        <dbReference type="ARBA" id="ARBA00004123"/>
    </source>
</evidence>
<dbReference type="GO" id="GO:0000976">
    <property type="term" value="F:transcription cis-regulatory region binding"/>
    <property type="evidence" value="ECO:0007669"/>
    <property type="project" value="EnsemblPlants"/>
</dbReference>
<dbReference type="STRING" id="109376.A0A0D3BNH9"/>
<feature type="region of interest" description="Disordered" evidence="10">
    <location>
        <begin position="283"/>
        <end position="309"/>
    </location>
</feature>
<evidence type="ECO:0000256" key="3">
    <source>
        <dbReference type="ARBA" id="ARBA00022723"/>
    </source>
</evidence>
<dbReference type="InterPro" id="IPR049808">
    <property type="entry name" value="CONSTANS-like_Bbox1"/>
</dbReference>
<evidence type="ECO:0000256" key="7">
    <source>
        <dbReference type="ARBA" id="ARBA00023242"/>
    </source>
</evidence>
<evidence type="ECO:0000256" key="5">
    <source>
        <dbReference type="ARBA" id="ARBA00022771"/>
    </source>
</evidence>
<evidence type="ECO:0000256" key="2">
    <source>
        <dbReference type="ARBA" id="ARBA00010024"/>
    </source>
</evidence>
<feature type="compositionally biased region" description="Low complexity" evidence="10">
    <location>
        <begin position="297"/>
        <end position="309"/>
    </location>
</feature>
<feature type="domain" description="CCT" evidence="12">
    <location>
        <begin position="329"/>
        <end position="371"/>
    </location>
</feature>
<dbReference type="eggNOG" id="ENOG502QVV7">
    <property type="taxonomic scope" value="Eukaryota"/>
</dbReference>
<keyword evidence="5 8" id="KW-0863">Zinc-finger</keyword>
<evidence type="ECO:0008006" key="15">
    <source>
        <dbReference type="Google" id="ProtNLM"/>
    </source>
</evidence>
<comment type="similarity">
    <text evidence="2">Belongs to the CONSTANS family.</text>
</comment>
<keyword evidence="4" id="KW-0677">Repeat</keyword>
<proteinExistence type="inferred from homology"/>
<dbReference type="CDD" id="cd19821">
    <property type="entry name" value="Bbox1_BBX-like"/>
    <property type="match status" value="1"/>
</dbReference>
<dbReference type="Proteomes" id="UP000032141">
    <property type="component" value="Chromosome C4"/>
</dbReference>
<evidence type="ECO:0000313" key="14">
    <source>
        <dbReference type="Proteomes" id="UP000032141"/>
    </source>
</evidence>
<dbReference type="SMART" id="SM00336">
    <property type="entry name" value="BBOX"/>
    <property type="match status" value="2"/>
</dbReference>
<evidence type="ECO:0000256" key="6">
    <source>
        <dbReference type="ARBA" id="ARBA00022833"/>
    </source>
</evidence>
<dbReference type="Pfam" id="PF06203">
    <property type="entry name" value="CCT"/>
    <property type="match status" value="1"/>
</dbReference>
<dbReference type="PANTHER" id="PTHR31717">
    <property type="entry name" value="ZINC FINGER PROTEIN CONSTANS-LIKE 10"/>
    <property type="match status" value="1"/>
</dbReference>
<evidence type="ECO:0000256" key="10">
    <source>
        <dbReference type="SAM" id="MobiDB-lite"/>
    </source>
</evidence>
<evidence type="ECO:0000256" key="8">
    <source>
        <dbReference type="PROSITE-ProRule" id="PRU00024"/>
    </source>
</evidence>
<dbReference type="Gramene" id="Bo4g002240.1">
    <property type="protein sequence ID" value="Bo4g002240.1"/>
    <property type="gene ID" value="Bo4g002240"/>
</dbReference>
<dbReference type="GO" id="GO:0006355">
    <property type="term" value="P:regulation of DNA-templated transcription"/>
    <property type="evidence" value="ECO:0007669"/>
    <property type="project" value="UniProtKB-ARBA"/>
</dbReference>
<dbReference type="GO" id="GO:0008270">
    <property type="term" value="F:zinc ion binding"/>
    <property type="evidence" value="ECO:0007669"/>
    <property type="project" value="UniProtKB-KW"/>
</dbReference>
<feature type="domain" description="B box-type" evidence="11">
    <location>
        <begin position="49"/>
        <end position="96"/>
    </location>
</feature>
<dbReference type="EnsemblPlants" id="Bo4g002240.1">
    <property type="protein sequence ID" value="Bo4g002240.1"/>
    <property type="gene ID" value="Bo4g002240"/>
</dbReference>
<feature type="domain" description="B box-type" evidence="11">
    <location>
        <begin position="92"/>
        <end position="137"/>
    </location>
</feature>
<evidence type="ECO:0000259" key="12">
    <source>
        <dbReference type="PROSITE" id="PS51017"/>
    </source>
</evidence>
<dbReference type="InterPro" id="IPR000315">
    <property type="entry name" value="Znf_B-box"/>
</dbReference>
<organism evidence="13 14">
    <name type="scientific">Brassica oleracea var. oleracea</name>
    <dbReference type="NCBI Taxonomy" id="109376"/>
    <lineage>
        <taxon>Eukaryota</taxon>
        <taxon>Viridiplantae</taxon>
        <taxon>Streptophyta</taxon>
        <taxon>Embryophyta</taxon>
        <taxon>Tracheophyta</taxon>
        <taxon>Spermatophyta</taxon>
        <taxon>Magnoliopsida</taxon>
        <taxon>eudicotyledons</taxon>
        <taxon>Gunneridae</taxon>
        <taxon>Pentapetalae</taxon>
        <taxon>rosids</taxon>
        <taxon>malvids</taxon>
        <taxon>Brassicales</taxon>
        <taxon>Brassicaceae</taxon>
        <taxon>Brassiceae</taxon>
        <taxon>Brassica</taxon>
    </lineage>
</organism>
<protein>
    <recommendedName>
        <fullName evidence="15">CONSTANS-like zinc finger protein</fullName>
    </recommendedName>
</protein>
<dbReference type="PANTHER" id="PTHR31717:SF58">
    <property type="entry name" value="ZINC FINGER PROTEIN CONSTANS-LIKE 13"/>
    <property type="match status" value="1"/>
</dbReference>
<dbReference type="AlphaFoldDB" id="A0A0D3BNH9"/>
<dbReference type="GO" id="GO:0010218">
    <property type="term" value="P:response to far red light"/>
    <property type="evidence" value="ECO:0007669"/>
    <property type="project" value="EnsemblPlants"/>
</dbReference>
<comment type="subcellular location">
    <subcellularLocation>
        <location evidence="1 9">Nucleus</location>
    </subcellularLocation>
</comment>
<keyword evidence="3" id="KW-0479">Metal-binding</keyword>
<keyword evidence="14" id="KW-1185">Reference proteome</keyword>
<dbReference type="PROSITE" id="PS50119">
    <property type="entry name" value="ZF_BBOX"/>
    <property type="match status" value="2"/>
</dbReference>
<evidence type="ECO:0000256" key="9">
    <source>
        <dbReference type="PROSITE-ProRule" id="PRU00357"/>
    </source>
</evidence>
<name>A0A0D3BNH9_BRAOL</name>
<dbReference type="GO" id="GO:0010114">
    <property type="term" value="P:response to red light"/>
    <property type="evidence" value="ECO:0007669"/>
    <property type="project" value="EnsemblPlants"/>
</dbReference>
<dbReference type="PROSITE" id="PS51017">
    <property type="entry name" value="CCT"/>
    <property type="match status" value="1"/>
</dbReference>
<accession>A0A0D3BNH9</accession>
<dbReference type="HOGENOM" id="CLU_028225_0_2_1"/>
<keyword evidence="7 9" id="KW-0539">Nucleus</keyword>
<reference evidence="13 14" key="1">
    <citation type="journal article" date="2014" name="Genome Biol.">
        <title>Transcriptome and methylome profiling reveals relics of genome dominance in the mesopolyploid Brassica oleracea.</title>
        <authorList>
            <person name="Parkin I.A."/>
            <person name="Koh C."/>
            <person name="Tang H."/>
            <person name="Robinson S.J."/>
            <person name="Kagale S."/>
            <person name="Clarke W.E."/>
            <person name="Town C.D."/>
            <person name="Nixon J."/>
            <person name="Krishnakumar V."/>
            <person name="Bidwell S.L."/>
            <person name="Denoeud F."/>
            <person name="Belcram H."/>
            <person name="Links M.G."/>
            <person name="Just J."/>
            <person name="Clarke C."/>
            <person name="Bender T."/>
            <person name="Huebert T."/>
            <person name="Mason A.S."/>
            <person name="Pires J.C."/>
            <person name="Barker G."/>
            <person name="Moore J."/>
            <person name="Walley P.G."/>
            <person name="Manoli S."/>
            <person name="Batley J."/>
            <person name="Edwards D."/>
            <person name="Nelson M.N."/>
            <person name="Wang X."/>
            <person name="Paterson A.H."/>
            <person name="King G."/>
            <person name="Bancroft I."/>
            <person name="Chalhoub B."/>
            <person name="Sharpe A.G."/>
        </authorList>
    </citation>
    <scope>NUCLEOTIDE SEQUENCE</scope>
    <source>
        <strain evidence="13 14">cv. TO1000</strain>
    </source>
</reference>